<feature type="transmembrane region" description="Helical" evidence="1">
    <location>
        <begin position="97"/>
        <end position="118"/>
    </location>
</feature>
<feature type="transmembrane region" description="Helical" evidence="1">
    <location>
        <begin position="942"/>
        <end position="963"/>
    </location>
</feature>
<dbReference type="InterPro" id="IPR052994">
    <property type="entry name" value="Tiny_macrocysts_regulators"/>
</dbReference>
<keyword evidence="1" id="KW-0472">Membrane</keyword>
<accession>A0A1Y1VP58</accession>
<reference evidence="2 3" key="1">
    <citation type="submission" date="2016-08" db="EMBL/GenBank/DDBJ databases">
        <title>Genomes of anaerobic fungi encode conserved fungal cellulosomes for biomass hydrolysis.</title>
        <authorList>
            <consortium name="DOE Joint Genome Institute"/>
            <person name="Haitjema C.H."/>
            <person name="Gilmore S.P."/>
            <person name="Henske J.K."/>
            <person name="Solomon K.V."/>
            <person name="De Groot R."/>
            <person name="Kuo A."/>
            <person name="Mondo S.J."/>
            <person name="Salamov A.A."/>
            <person name="Labutti K."/>
            <person name="Zhao Z."/>
            <person name="Chiniquy J."/>
            <person name="Barry K."/>
            <person name="Brewer H.M."/>
            <person name="Purvine S.O."/>
            <person name="Wright A.T."/>
            <person name="Boxma B."/>
            <person name="Van Alen T."/>
            <person name="Hackstein J.H."/>
            <person name="Baker S.E."/>
            <person name="Grigoriev I.V."/>
            <person name="O'Malley M.A."/>
        </authorList>
    </citation>
    <scope>NUCLEOTIDE SEQUENCE [LARGE SCALE GENOMIC DNA]</scope>
    <source>
        <strain evidence="3">finn</strain>
    </source>
</reference>
<reference evidence="2 3" key="2">
    <citation type="submission" date="2016-08" db="EMBL/GenBank/DDBJ databases">
        <title>Pervasive Adenine N6-methylation of Active Genes in Fungi.</title>
        <authorList>
            <consortium name="DOE Joint Genome Institute"/>
            <person name="Mondo S.J."/>
            <person name="Dannebaum R.O."/>
            <person name="Kuo R.C."/>
            <person name="Labutti K."/>
            <person name="Haridas S."/>
            <person name="Kuo A."/>
            <person name="Salamov A."/>
            <person name="Ahrendt S.R."/>
            <person name="Lipzen A."/>
            <person name="Sullivan W."/>
            <person name="Andreopoulos W.B."/>
            <person name="Clum A."/>
            <person name="Lindquist E."/>
            <person name="Daum C."/>
            <person name="Ramamoorthy G.K."/>
            <person name="Gryganskyi A."/>
            <person name="Culley D."/>
            <person name="Magnuson J.K."/>
            <person name="James T.Y."/>
            <person name="O'Malley M.A."/>
            <person name="Stajich J.E."/>
            <person name="Spatafora J.W."/>
            <person name="Visel A."/>
            <person name="Grigoriev I.V."/>
        </authorList>
    </citation>
    <scope>NUCLEOTIDE SEQUENCE [LARGE SCALE GENOMIC DNA]</scope>
    <source>
        <strain evidence="3">finn</strain>
    </source>
</reference>
<dbReference type="AlphaFoldDB" id="A0A1Y1VP58"/>
<evidence type="ECO:0000313" key="2">
    <source>
        <dbReference type="EMBL" id="ORX61198.1"/>
    </source>
</evidence>
<protein>
    <submittedName>
        <fullName evidence="2">Uncharacterized protein</fullName>
    </submittedName>
</protein>
<feature type="transmembrane region" description="Helical" evidence="1">
    <location>
        <begin position="138"/>
        <end position="157"/>
    </location>
</feature>
<gene>
    <name evidence="2" type="ORF">BCR36DRAFT_8189</name>
</gene>
<feature type="transmembrane region" description="Helical" evidence="1">
    <location>
        <begin position="178"/>
        <end position="199"/>
    </location>
</feature>
<evidence type="ECO:0000256" key="1">
    <source>
        <dbReference type="SAM" id="Phobius"/>
    </source>
</evidence>
<feature type="transmembrane region" description="Helical" evidence="1">
    <location>
        <begin position="304"/>
        <end position="323"/>
    </location>
</feature>
<keyword evidence="1" id="KW-0812">Transmembrane</keyword>
<dbReference type="PANTHER" id="PTHR31600">
    <property type="entry name" value="TINY MACROCYSTS PROTEIN B-RELATED"/>
    <property type="match status" value="1"/>
</dbReference>
<keyword evidence="1" id="KW-1133">Transmembrane helix</keyword>
<name>A0A1Y1VP58_9FUNG</name>
<feature type="transmembrane region" description="Helical" evidence="1">
    <location>
        <begin position="240"/>
        <end position="259"/>
    </location>
</feature>
<comment type="caution">
    <text evidence="2">The sequence shown here is derived from an EMBL/GenBank/DDBJ whole genome shotgun (WGS) entry which is preliminary data.</text>
</comment>
<organism evidence="2 3">
    <name type="scientific">Piromyces finnis</name>
    <dbReference type="NCBI Taxonomy" id="1754191"/>
    <lineage>
        <taxon>Eukaryota</taxon>
        <taxon>Fungi</taxon>
        <taxon>Fungi incertae sedis</taxon>
        <taxon>Chytridiomycota</taxon>
        <taxon>Chytridiomycota incertae sedis</taxon>
        <taxon>Neocallimastigomycetes</taxon>
        <taxon>Neocallimastigales</taxon>
        <taxon>Neocallimastigaceae</taxon>
        <taxon>Piromyces</taxon>
    </lineage>
</organism>
<feature type="transmembrane region" description="Helical" evidence="1">
    <location>
        <begin position="279"/>
        <end position="298"/>
    </location>
</feature>
<dbReference type="PANTHER" id="PTHR31600:SF2">
    <property type="entry name" value="GAMETE ENRICHED GENE 10 PROTEIN-RELATED"/>
    <property type="match status" value="1"/>
</dbReference>
<dbReference type="EMBL" id="MCFH01000001">
    <property type="protein sequence ID" value="ORX61198.1"/>
    <property type="molecule type" value="Genomic_DNA"/>
</dbReference>
<feature type="transmembrane region" description="Helical" evidence="1">
    <location>
        <begin position="659"/>
        <end position="684"/>
    </location>
</feature>
<feature type="transmembrane region" description="Helical" evidence="1">
    <location>
        <begin position="851"/>
        <end position="873"/>
    </location>
</feature>
<dbReference type="OrthoDB" id="2151151at2759"/>
<feature type="transmembrane region" description="Helical" evidence="1">
    <location>
        <begin position="1154"/>
        <end position="1177"/>
    </location>
</feature>
<evidence type="ECO:0000313" key="3">
    <source>
        <dbReference type="Proteomes" id="UP000193719"/>
    </source>
</evidence>
<keyword evidence="3" id="KW-1185">Reference proteome</keyword>
<dbReference type="Proteomes" id="UP000193719">
    <property type="component" value="Unassembled WGS sequence"/>
</dbReference>
<proteinExistence type="predicted"/>
<sequence length="1219" mass="141951">MRNNNTEKHDSKNKEMLNIISTLQLKKYESNLFHIFVTQRKNSFPTIFEVFFSIIEVIQLYSIFYNEFYMPKLPSSISAIFSIVTLRNIFNQMVPLVFFGLGIAVIYIMLAIQFIMGYGSSKKLPNWAISINSQLIDIFQRLFAIPILFNLFSVFGCSSNGKNPFARYICFDSNHNRILLASLIILFFYLSFAYMVSYYNQVYVPLTNKSKEIVNNKTIIIFRRILAIEFFNIFIVQVTLYQPIISSIIMFIGWAYLLYHHYNNQIYFSQMVNCFYSSLWFSLALVFFVNIFFILFGIEPKYSLFFGLTIIGVICGWFINNIYSNWYIKRIVTNIEKKYNQQHIISRLKEQIEMDRIDEDEKKSIDTIFTEKRVVKKEKVFKKFSDCAYVSKFIMKNRSIESFNLVNSIFKEGLSQFDREPEFYLQYWNYLHGMRRFISINKQCFLNSDADDFLRKIDDLSEKVLTKCANLSKSLTTKYLIYNATIVYGLDKPLLNNDENGSNNTIDYELVEIRNSSIQYHIAALNGLKNLMIALRTLDSQMDIDNAMKINDELTEILNNGESIFKKFVFGFNYSRESLEFYILFLRNSLNRGDLAEQYIQILEDNEQTGDGEERKISKNNGYAYEKSEKMSSSMASDMENKKTKILKRNMLHRCQKPLYKLLNVIQVVTTIAIAIGIIGNIIYRDSFLNIISHLNIYSVAAQSPAIMSEIKNNIRLMSLNAAGSLNPTKFASYSIVTYTLEFLSNVYIPTLYPIHSVNPDGLNSIHPVGTGVVDEIRDLNYFRVMMKIQRKAEKIVDGFNKTEIFDPSIMYNRDIRFFTANLKGQFGSLFLESLDLMEDNIKNIVNSHLLMFYLILGIVFAFMAFIIFEIIIPNSDKSSKFIKNIVCLYKTLPGKYFHEQSNEYMDQIKEICENYDVDDEGIAKNIKKKKNSSTSAIKRSFILYCIVISILLIVPFLTVFIYQRDTKNLLTFLVNSTKRSYYVNSINHYCKEALIKDKYYYSEGEELRILNDHFEKLQTLENNLKNGKYGGKDSSGYAIFRELNNNPGCVRSKYLLEECNSRKYDNEYTEKLANSPLSYIMIEYINKVKDYINNIPERNYDLTNSTSIRELNLEILNNKYFILFKNLGSDINGHIDVMNELGSTNLLTNSNKYLNITLMSHIACSILLFITFFIYISGPIKKQLRIIDSLTNITFSIPSSVYNSSPKIKNFIENGKLE</sequence>